<dbReference type="EC" id="2.5.1.54" evidence="8"/>
<evidence type="ECO:0000313" key="11">
    <source>
        <dbReference type="Proteomes" id="UP000006764"/>
    </source>
</evidence>
<dbReference type="PANTHER" id="PTHR21225">
    <property type="entry name" value="PHOSPHO-2-DEHYDRO-3-DEOXYHEPTONATE ALDOLASE DAHP SYNTHETASE"/>
    <property type="match status" value="1"/>
</dbReference>
<reference evidence="10 11" key="1">
    <citation type="journal article" date="2012" name="J. Bacteriol.">
        <title>Genome sequence of an alkane-degrading bacterium, Alcanivorax pacificus type strain W11-5, isolated from deep sea sediment.</title>
        <authorList>
            <person name="Lai Q."/>
            <person name="Shao Z."/>
        </authorList>
    </citation>
    <scope>NUCLEOTIDE SEQUENCE [LARGE SCALE GENOMIC DNA]</scope>
    <source>
        <strain evidence="10 11">W11-5</strain>
    </source>
</reference>
<evidence type="ECO:0000259" key="9">
    <source>
        <dbReference type="Pfam" id="PF00793"/>
    </source>
</evidence>
<dbReference type="PIRSF" id="PIRSF001361">
    <property type="entry name" value="DAHP_synthase"/>
    <property type="match status" value="1"/>
</dbReference>
<evidence type="ECO:0000256" key="8">
    <source>
        <dbReference type="PIRNR" id="PIRNR001361"/>
    </source>
</evidence>
<gene>
    <name evidence="10" type="ORF">S7S_08515</name>
</gene>
<dbReference type="EMBL" id="CP004387">
    <property type="protein sequence ID" value="AJD48117.1"/>
    <property type="molecule type" value="Genomic_DNA"/>
</dbReference>
<evidence type="ECO:0000256" key="2">
    <source>
        <dbReference type="ARBA" id="ARBA00004688"/>
    </source>
</evidence>
<dbReference type="PANTHER" id="PTHR21225:SF10">
    <property type="entry name" value="PHOSPHO-2-DEHYDRO-3-DEOXYHEPTONATE ALDOLASE, TYR-SENSITIVE"/>
    <property type="match status" value="1"/>
</dbReference>
<name>A0A0B4XPA7_9GAMM</name>
<evidence type="ECO:0000256" key="5">
    <source>
        <dbReference type="ARBA" id="ARBA00022679"/>
    </source>
</evidence>
<evidence type="ECO:0000256" key="6">
    <source>
        <dbReference type="ARBA" id="ARBA00023141"/>
    </source>
</evidence>
<comment type="similarity">
    <text evidence="3 8">Belongs to the class-I DAHP synthase family.</text>
</comment>
<keyword evidence="4 8" id="KW-0028">Amino-acid biosynthesis</keyword>
<keyword evidence="11" id="KW-1185">Reference proteome</keyword>
<dbReference type="InterPro" id="IPR006218">
    <property type="entry name" value="DAHP1/KDSA"/>
</dbReference>
<dbReference type="Gene3D" id="3.20.20.70">
    <property type="entry name" value="Aldolase class I"/>
    <property type="match status" value="1"/>
</dbReference>
<sequence>MAQTQVDDLNIESQTLLTTPRELKAKLPLSDSARETVAAGRQAVRDILDRKDPRLFIVIGPCSIHDVDAAHDYAARLKKLADEVQDTLLLVQRVYFEKPRTTVGWKGLINDPYMNDTFKIEDGLHIARKLLLDMAEMGLPTATEALDPITPQYMQDLITWSAIGARTTESQTHREMSSGLSSPVGFKNGTDGGLDVAINAMLSVRHPHRFLGIDSDGKVAVTVTRGNPYAHVVLRGGGGKPNYDSVSVALAEKALGKANVSTNIMVDCSHANSNKDPALQTLVMENITNQILEGNQSIVGLMVESNLKHGNQSIPADLSQLEYGVSVTDGCIGWDDTENAIRHMAAKLRDVLPGRKA</sequence>
<comment type="catalytic activity">
    <reaction evidence="7 8">
        <text>D-erythrose 4-phosphate + phosphoenolpyruvate + H2O = 7-phospho-2-dehydro-3-deoxy-D-arabino-heptonate + phosphate</text>
        <dbReference type="Rhea" id="RHEA:14717"/>
        <dbReference type="ChEBI" id="CHEBI:15377"/>
        <dbReference type="ChEBI" id="CHEBI:16897"/>
        <dbReference type="ChEBI" id="CHEBI:43474"/>
        <dbReference type="ChEBI" id="CHEBI:58394"/>
        <dbReference type="ChEBI" id="CHEBI:58702"/>
        <dbReference type="EC" id="2.5.1.54"/>
    </reaction>
</comment>
<proteinExistence type="inferred from homology"/>
<evidence type="ECO:0000256" key="1">
    <source>
        <dbReference type="ARBA" id="ARBA00003726"/>
    </source>
</evidence>
<evidence type="ECO:0000256" key="3">
    <source>
        <dbReference type="ARBA" id="ARBA00007985"/>
    </source>
</evidence>
<dbReference type="HOGENOM" id="CLU_030903_0_1_6"/>
<keyword evidence="5 8" id="KW-0808">Transferase</keyword>
<comment type="function">
    <text evidence="1 8">Stereospecific condensation of phosphoenolpyruvate (PEP) and D-erythrose-4-phosphate (E4P) giving rise to 3-deoxy-D-arabino-heptulosonate-7-phosphate (DAHP).</text>
</comment>
<dbReference type="Pfam" id="PF00793">
    <property type="entry name" value="DAHP_synth_1"/>
    <property type="match status" value="1"/>
</dbReference>
<dbReference type="NCBIfam" id="TIGR00034">
    <property type="entry name" value="aroFGH"/>
    <property type="match status" value="1"/>
</dbReference>
<dbReference type="GO" id="GO:0005737">
    <property type="term" value="C:cytoplasm"/>
    <property type="evidence" value="ECO:0007669"/>
    <property type="project" value="TreeGrafter"/>
</dbReference>
<dbReference type="FunFam" id="3.20.20.70:FF:000005">
    <property type="entry name" value="Phospho-2-dehydro-3-deoxyheptonate aldolase"/>
    <property type="match status" value="1"/>
</dbReference>
<feature type="domain" description="DAHP synthetase I/KDSA" evidence="9">
    <location>
        <begin position="46"/>
        <end position="339"/>
    </location>
</feature>
<dbReference type="OrthoDB" id="9807331at2"/>
<dbReference type="UniPathway" id="UPA00053">
    <property type="reaction ID" value="UER00084"/>
</dbReference>
<dbReference type="GO" id="GO:0009423">
    <property type="term" value="P:chorismate biosynthetic process"/>
    <property type="evidence" value="ECO:0007669"/>
    <property type="project" value="UniProtKB-UniPathway"/>
</dbReference>
<comment type="pathway">
    <text evidence="2 8">Metabolic intermediate biosynthesis; chorismate biosynthesis; chorismate from D-erythrose 4-phosphate and phosphoenolpyruvate: step 1/7.</text>
</comment>
<evidence type="ECO:0000256" key="4">
    <source>
        <dbReference type="ARBA" id="ARBA00022605"/>
    </source>
</evidence>
<dbReference type="InterPro" id="IPR013785">
    <property type="entry name" value="Aldolase_TIM"/>
</dbReference>
<dbReference type="GO" id="GO:0042802">
    <property type="term" value="F:identical protein binding"/>
    <property type="evidence" value="ECO:0007669"/>
    <property type="project" value="UniProtKB-ARBA"/>
</dbReference>
<organism evidence="10 11">
    <name type="scientific">Isoalcanivorax pacificus W11-5</name>
    <dbReference type="NCBI Taxonomy" id="391936"/>
    <lineage>
        <taxon>Bacteria</taxon>
        <taxon>Pseudomonadati</taxon>
        <taxon>Pseudomonadota</taxon>
        <taxon>Gammaproteobacteria</taxon>
        <taxon>Oceanospirillales</taxon>
        <taxon>Alcanivoracaceae</taxon>
        <taxon>Isoalcanivorax</taxon>
    </lineage>
</organism>
<dbReference type="AlphaFoldDB" id="A0A0B4XPA7"/>
<dbReference type="Proteomes" id="UP000006764">
    <property type="component" value="Chromosome"/>
</dbReference>
<keyword evidence="6 8" id="KW-0057">Aromatic amino acid biosynthesis</keyword>
<dbReference type="InterPro" id="IPR006219">
    <property type="entry name" value="DAHP_synth_1"/>
</dbReference>
<dbReference type="GO" id="GO:0008652">
    <property type="term" value="P:amino acid biosynthetic process"/>
    <property type="evidence" value="ECO:0007669"/>
    <property type="project" value="UniProtKB-KW"/>
</dbReference>
<dbReference type="GO" id="GO:0009073">
    <property type="term" value="P:aromatic amino acid family biosynthetic process"/>
    <property type="evidence" value="ECO:0007669"/>
    <property type="project" value="UniProtKB-KW"/>
</dbReference>
<dbReference type="RefSeq" id="WP_008736043.1">
    <property type="nucleotide sequence ID" value="NZ_CP004387.1"/>
</dbReference>
<evidence type="ECO:0000313" key="10">
    <source>
        <dbReference type="EMBL" id="AJD48117.1"/>
    </source>
</evidence>
<dbReference type="STRING" id="391936.S7S_08515"/>
<dbReference type="GO" id="GO:0003849">
    <property type="term" value="F:3-deoxy-7-phosphoheptulonate synthase activity"/>
    <property type="evidence" value="ECO:0007669"/>
    <property type="project" value="UniProtKB-EC"/>
</dbReference>
<evidence type="ECO:0000256" key="7">
    <source>
        <dbReference type="ARBA" id="ARBA00047508"/>
    </source>
</evidence>
<dbReference type="SUPFAM" id="SSF51569">
    <property type="entry name" value="Aldolase"/>
    <property type="match status" value="1"/>
</dbReference>
<dbReference type="KEGG" id="apac:S7S_08515"/>
<accession>A0A0B4XPA7</accession>
<dbReference type="NCBIfam" id="NF009395">
    <property type="entry name" value="PRK12755.1"/>
    <property type="match status" value="1"/>
</dbReference>
<protein>
    <recommendedName>
        <fullName evidence="8">Phospho-2-dehydro-3-deoxyheptonate aldolase</fullName>
        <ecNumber evidence="8">2.5.1.54</ecNumber>
    </recommendedName>
</protein>